<dbReference type="EMBL" id="CP037864">
    <property type="protein sequence ID" value="QBM24180.1"/>
    <property type="molecule type" value="Genomic_DNA"/>
</dbReference>
<dbReference type="KEGG" id="cars:E1B03_17775"/>
<reference evidence="2 3" key="1">
    <citation type="submission" date="2019-03" db="EMBL/GenBank/DDBJ databases">
        <title>Complete genome sequence of an arsenate-respiring bacteria, Citrobacter sp. LY-1.</title>
        <authorList>
            <person name="Wang H."/>
            <person name="Liu Y."/>
            <person name="Li Q."/>
            <person name="Huang J."/>
        </authorList>
    </citation>
    <scope>NUCLEOTIDE SEQUENCE [LARGE SCALE GENOMIC DNA]</scope>
    <source>
        <strain evidence="2 3">LY-1</strain>
    </source>
</reference>
<feature type="compositionally biased region" description="Basic residues" evidence="1">
    <location>
        <begin position="32"/>
        <end position="41"/>
    </location>
</feature>
<dbReference type="AlphaFoldDB" id="A0A4V1AAF6"/>
<proteinExistence type="predicted"/>
<name>A0A4V1AAF6_9ENTR</name>
<evidence type="ECO:0000313" key="2">
    <source>
        <dbReference type="EMBL" id="QBM24180.1"/>
    </source>
</evidence>
<keyword evidence="3" id="KW-1185">Reference proteome</keyword>
<dbReference type="Proteomes" id="UP000293850">
    <property type="component" value="Chromosome"/>
</dbReference>
<sequence>MFGSMQKPHGCGFFCHLSRPVFSQRPDGTRQKSGRGRRRGRQGNVKNEALMQKTNHQMLMMNVICGNIQA</sequence>
<gene>
    <name evidence="2" type="ORF">E1B03_17775</name>
</gene>
<evidence type="ECO:0000256" key="1">
    <source>
        <dbReference type="SAM" id="MobiDB-lite"/>
    </source>
</evidence>
<organism evidence="2 3">
    <name type="scientific">Citrobacter arsenatis</name>
    <dbReference type="NCBI Taxonomy" id="2546350"/>
    <lineage>
        <taxon>Bacteria</taxon>
        <taxon>Pseudomonadati</taxon>
        <taxon>Pseudomonadota</taxon>
        <taxon>Gammaproteobacteria</taxon>
        <taxon>Enterobacterales</taxon>
        <taxon>Enterobacteriaceae</taxon>
        <taxon>Citrobacter</taxon>
    </lineage>
</organism>
<feature type="region of interest" description="Disordered" evidence="1">
    <location>
        <begin position="19"/>
        <end position="46"/>
    </location>
</feature>
<evidence type="ECO:0000313" key="3">
    <source>
        <dbReference type="Proteomes" id="UP000293850"/>
    </source>
</evidence>
<protein>
    <submittedName>
        <fullName evidence="2">Uncharacterized protein</fullName>
    </submittedName>
</protein>
<accession>A0A4V1AAF6</accession>